<dbReference type="Proteomes" id="UP001361239">
    <property type="component" value="Unassembled WGS sequence"/>
</dbReference>
<dbReference type="InterPro" id="IPR016032">
    <property type="entry name" value="Sig_transdc_resp-reg_C-effctor"/>
</dbReference>
<evidence type="ECO:0000313" key="10">
    <source>
        <dbReference type="EMBL" id="MEJ5975278.1"/>
    </source>
</evidence>
<dbReference type="PANTHER" id="PTHR48111">
    <property type="entry name" value="REGULATOR OF RPOS"/>
    <property type="match status" value="1"/>
</dbReference>
<evidence type="ECO:0000256" key="5">
    <source>
        <dbReference type="ARBA" id="ARBA00023163"/>
    </source>
</evidence>
<dbReference type="EMBL" id="JBBHJZ010000001">
    <property type="protein sequence ID" value="MEJ5975278.1"/>
    <property type="molecule type" value="Genomic_DNA"/>
</dbReference>
<dbReference type="Gene3D" id="3.40.50.2300">
    <property type="match status" value="1"/>
</dbReference>
<sequence length="240" mass="25711">MAGESILLVDDDAPLRALIGDFLRSHGFAVREAEGGKAMRAALAQAPSDLVILDVMMPGEDGLSCLRALQGDRAPSVIMLSALAGDIDRIVGLESGADDYVAKPCNPRELLARVRSVLRRRLPPPGPEAQASILAFAGWRLDESGWILRDPLGQPLTLSASEIRLLAALVRARGAVLNRDQLMDAVHGIDGLAYDRAIDIHISRLRRKLQERGGGGENGGDLIRTVRGAGYALTCPVERL</sequence>
<keyword evidence="2" id="KW-0902">Two-component regulatory system</keyword>
<feature type="modified residue" description="4-aspartylphosphate" evidence="6">
    <location>
        <position position="54"/>
    </location>
</feature>
<evidence type="ECO:0000313" key="11">
    <source>
        <dbReference type="Proteomes" id="UP001361239"/>
    </source>
</evidence>
<gene>
    <name evidence="10" type="ORF">WG901_01420</name>
</gene>
<dbReference type="InterPro" id="IPR011006">
    <property type="entry name" value="CheY-like_superfamily"/>
</dbReference>
<evidence type="ECO:0000256" key="6">
    <source>
        <dbReference type="PROSITE-ProRule" id="PRU00169"/>
    </source>
</evidence>
<evidence type="ECO:0000256" key="2">
    <source>
        <dbReference type="ARBA" id="ARBA00023012"/>
    </source>
</evidence>
<dbReference type="InterPro" id="IPR039420">
    <property type="entry name" value="WalR-like"/>
</dbReference>
<dbReference type="PANTHER" id="PTHR48111:SF4">
    <property type="entry name" value="DNA-BINDING DUAL TRANSCRIPTIONAL REGULATOR OMPR"/>
    <property type="match status" value="1"/>
</dbReference>
<dbReference type="PROSITE" id="PS50110">
    <property type="entry name" value="RESPONSE_REGULATORY"/>
    <property type="match status" value="1"/>
</dbReference>
<evidence type="ECO:0000259" key="9">
    <source>
        <dbReference type="PROSITE" id="PS51755"/>
    </source>
</evidence>
<name>A0ABU8RQK4_9SPHN</name>
<evidence type="ECO:0000259" key="8">
    <source>
        <dbReference type="PROSITE" id="PS50110"/>
    </source>
</evidence>
<accession>A0ABU8RQK4</accession>
<keyword evidence="4 7" id="KW-0238">DNA-binding</keyword>
<evidence type="ECO:0000256" key="1">
    <source>
        <dbReference type="ARBA" id="ARBA00022553"/>
    </source>
</evidence>
<protein>
    <submittedName>
        <fullName evidence="10">Response regulator transcription factor</fullName>
    </submittedName>
</protein>
<evidence type="ECO:0000256" key="7">
    <source>
        <dbReference type="PROSITE-ProRule" id="PRU01091"/>
    </source>
</evidence>
<organism evidence="10 11">
    <name type="scientific">Novosphingobium anseongense</name>
    <dbReference type="NCBI Taxonomy" id="3133436"/>
    <lineage>
        <taxon>Bacteria</taxon>
        <taxon>Pseudomonadati</taxon>
        <taxon>Pseudomonadota</taxon>
        <taxon>Alphaproteobacteria</taxon>
        <taxon>Sphingomonadales</taxon>
        <taxon>Sphingomonadaceae</taxon>
        <taxon>Novosphingobium</taxon>
    </lineage>
</organism>
<dbReference type="SMART" id="SM00862">
    <property type="entry name" value="Trans_reg_C"/>
    <property type="match status" value="1"/>
</dbReference>
<dbReference type="SUPFAM" id="SSF46894">
    <property type="entry name" value="C-terminal effector domain of the bipartite response regulators"/>
    <property type="match status" value="1"/>
</dbReference>
<evidence type="ECO:0000256" key="3">
    <source>
        <dbReference type="ARBA" id="ARBA00023015"/>
    </source>
</evidence>
<dbReference type="Pfam" id="PF00072">
    <property type="entry name" value="Response_reg"/>
    <property type="match status" value="1"/>
</dbReference>
<evidence type="ECO:0000256" key="4">
    <source>
        <dbReference type="ARBA" id="ARBA00023125"/>
    </source>
</evidence>
<keyword evidence="3" id="KW-0805">Transcription regulation</keyword>
<keyword evidence="1 6" id="KW-0597">Phosphoprotein</keyword>
<dbReference type="InterPro" id="IPR001867">
    <property type="entry name" value="OmpR/PhoB-type_DNA-bd"/>
</dbReference>
<dbReference type="Pfam" id="PF00486">
    <property type="entry name" value="Trans_reg_C"/>
    <property type="match status" value="1"/>
</dbReference>
<dbReference type="CDD" id="cd00383">
    <property type="entry name" value="trans_reg_C"/>
    <property type="match status" value="1"/>
</dbReference>
<reference evidence="10 11" key="1">
    <citation type="submission" date="2024-03" db="EMBL/GenBank/DDBJ databases">
        <authorList>
            <person name="Jo J.-H."/>
        </authorList>
    </citation>
    <scope>NUCLEOTIDE SEQUENCE [LARGE SCALE GENOMIC DNA]</scope>
    <source>
        <strain evidence="10 11">PS1R-30</strain>
    </source>
</reference>
<dbReference type="Gene3D" id="1.10.10.10">
    <property type="entry name" value="Winged helix-like DNA-binding domain superfamily/Winged helix DNA-binding domain"/>
    <property type="match status" value="1"/>
</dbReference>
<dbReference type="InterPro" id="IPR036388">
    <property type="entry name" value="WH-like_DNA-bd_sf"/>
</dbReference>
<feature type="domain" description="Response regulatory" evidence="8">
    <location>
        <begin position="5"/>
        <end position="118"/>
    </location>
</feature>
<dbReference type="Gene3D" id="6.10.250.690">
    <property type="match status" value="1"/>
</dbReference>
<dbReference type="PROSITE" id="PS51755">
    <property type="entry name" value="OMPR_PHOB"/>
    <property type="match status" value="1"/>
</dbReference>
<dbReference type="InterPro" id="IPR001789">
    <property type="entry name" value="Sig_transdc_resp-reg_receiver"/>
</dbReference>
<feature type="domain" description="OmpR/PhoB-type" evidence="9">
    <location>
        <begin position="131"/>
        <end position="235"/>
    </location>
</feature>
<keyword evidence="11" id="KW-1185">Reference proteome</keyword>
<feature type="DNA-binding region" description="OmpR/PhoB-type" evidence="7">
    <location>
        <begin position="131"/>
        <end position="235"/>
    </location>
</feature>
<comment type="caution">
    <text evidence="10">The sequence shown here is derived from an EMBL/GenBank/DDBJ whole genome shotgun (WGS) entry which is preliminary data.</text>
</comment>
<keyword evidence="5" id="KW-0804">Transcription</keyword>
<dbReference type="SMART" id="SM00448">
    <property type="entry name" value="REC"/>
    <property type="match status" value="1"/>
</dbReference>
<dbReference type="RefSeq" id="WP_339585239.1">
    <property type="nucleotide sequence ID" value="NZ_JBBHJZ010000001.1"/>
</dbReference>
<dbReference type="SUPFAM" id="SSF52172">
    <property type="entry name" value="CheY-like"/>
    <property type="match status" value="1"/>
</dbReference>
<proteinExistence type="predicted"/>